<dbReference type="GO" id="GO:0005634">
    <property type="term" value="C:nucleus"/>
    <property type="evidence" value="ECO:0007669"/>
    <property type="project" value="TreeGrafter"/>
</dbReference>
<dbReference type="PANTHER" id="PTHR23110:SF99">
    <property type="entry name" value="BROAD-COMPLEX CORE PROTEIN ISOFORM 6"/>
    <property type="match status" value="1"/>
</dbReference>
<evidence type="ECO:0000313" key="3">
    <source>
        <dbReference type="EMBL" id="ACO10891.1"/>
    </source>
</evidence>
<name>C1BPD8_CALRO</name>
<dbReference type="SMART" id="SM00225">
    <property type="entry name" value="BTB"/>
    <property type="match status" value="1"/>
</dbReference>
<dbReference type="InterPro" id="IPR011333">
    <property type="entry name" value="SKP1/BTB/POZ_sf"/>
</dbReference>
<keyword evidence="1" id="KW-0539">Nucleus</keyword>
<dbReference type="GO" id="GO:0006357">
    <property type="term" value="P:regulation of transcription by RNA polymerase II"/>
    <property type="evidence" value="ECO:0007669"/>
    <property type="project" value="TreeGrafter"/>
</dbReference>
<evidence type="ECO:0000256" key="1">
    <source>
        <dbReference type="ARBA" id="ARBA00023242"/>
    </source>
</evidence>
<gene>
    <name evidence="3" type="primary">BRC4</name>
</gene>
<protein>
    <submittedName>
        <fullName evidence="3">Broad-complex core protein isoform 6</fullName>
    </submittedName>
</protein>
<dbReference type="Gene3D" id="3.30.710.10">
    <property type="entry name" value="Potassium Channel Kv1.1, Chain A"/>
    <property type="match status" value="1"/>
</dbReference>
<dbReference type="SUPFAM" id="SSF54695">
    <property type="entry name" value="POZ domain"/>
    <property type="match status" value="1"/>
</dbReference>
<dbReference type="PANTHER" id="PTHR23110">
    <property type="entry name" value="BTB DOMAIN TRANSCRIPTION FACTOR"/>
    <property type="match status" value="1"/>
</dbReference>
<evidence type="ECO:0000259" key="2">
    <source>
        <dbReference type="PROSITE" id="PS50097"/>
    </source>
</evidence>
<feature type="domain" description="BTB" evidence="2">
    <location>
        <begin position="32"/>
        <end position="97"/>
    </location>
</feature>
<accession>C1BPD8</accession>
<organism evidence="3">
    <name type="scientific">Caligus rogercresseyi</name>
    <name type="common">Sea louse</name>
    <dbReference type="NCBI Taxonomy" id="217165"/>
    <lineage>
        <taxon>Eukaryota</taxon>
        <taxon>Metazoa</taxon>
        <taxon>Ecdysozoa</taxon>
        <taxon>Arthropoda</taxon>
        <taxon>Crustacea</taxon>
        <taxon>Multicrustacea</taxon>
        <taxon>Hexanauplia</taxon>
        <taxon>Copepoda</taxon>
        <taxon>Siphonostomatoida</taxon>
        <taxon>Caligidae</taxon>
        <taxon>Caligus</taxon>
    </lineage>
</organism>
<sequence>MDSSKFLHLRWNDYEANVKSGFSELRKEEELFDITLAAGSQQIKAHKVILSACSPFFRSLIKSVPHQHPLLYLRGIQPRHLESLLCFIYNGEVGVSQESLNGFLSVAEELQVKGLTQSSRTKSQEDIPLIKKKSSKTLQKKGRFSEIKDALDSNERDNILEFNDSIDLDSSEYETEAFDEECKSDMVFDTIFLRESGCRDTSESPHHHSSEECPNDVMILSDESQPKPYEIWSPVRKKGMRNVMMWPMFDISGDRTLYQCMACRKRFKVTSSPSSVKRHLLICRRGAFYKTEDKLSYAAAARRGDFIWLHSHTCVIANSLFRRLTSEFEPPGSSNYAPPTMSIL</sequence>
<dbReference type="InterPro" id="IPR000210">
    <property type="entry name" value="BTB/POZ_dom"/>
</dbReference>
<dbReference type="Pfam" id="PF00651">
    <property type="entry name" value="BTB"/>
    <property type="match status" value="1"/>
</dbReference>
<dbReference type="AlphaFoldDB" id="C1BPD8"/>
<dbReference type="PROSITE" id="PS50097">
    <property type="entry name" value="BTB"/>
    <property type="match status" value="1"/>
</dbReference>
<dbReference type="EMBL" id="BT076467">
    <property type="protein sequence ID" value="ACO10891.1"/>
    <property type="molecule type" value="mRNA"/>
</dbReference>
<dbReference type="InterPro" id="IPR051095">
    <property type="entry name" value="Dros_DevTransReg"/>
</dbReference>
<proteinExistence type="evidence at transcript level"/>
<dbReference type="CDD" id="cd18315">
    <property type="entry name" value="BTB_POZ_BAB-like"/>
    <property type="match status" value="1"/>
</dbReference>
<reference evidence="3" key="1">
    <citation type="submission" date="2009-03" db="EMBL/GenBank/DDBJ databases">
        <title>Caligus rogercresseyi ESTs and full-length cDNAs.</title>
        <authorList>
            <person name="Yasuike M."/>
            <person name="von Schalburg K."/>
            <person name="Cooper G."/>
            <person name="Leong J."/>
            <person name="Jones S.R.M."/>
            <person name="Koop B.F."/>
        </authorList>
    </citation>
    <scope>NUCLEOTIDE SEQUENCE</scope>
    <source>
        <tissue evidence="3">Whole tissue</tissue>
    </source>
</reference>